<dbReference type="EMBL" id="VVIM01000002">
    <property type="protein sequence ID" value="KAB0801658.1"/>
    <property type="molecule type" value="Genomic_DNA"/>
</dbReference>
<dbReference type="AlphaFoldDB" id="A0A5N4AWP1"/>
<dbReference type="Proteomes" id="UP000327044">
    <property type="component" value="Unassembled WGS sequence"/>
</dbReference>
<sequence length="132" mass="15101">MLLQSSVSIVNPGNVPNQILERVTAEQRKYNERYDRKHYEHEGFRVGDIVYMRDPPKHTGEPVKTQRKYKESYVVVVAEVLGNDSNRVRNIDAEGVRNFSTTAHVSQVKVYRNSVTDDDDGTDFKDAGATER</sequence>
<organism evidence="2 3">
    <name type="scientific">Photinus pyralis</name>
    <name type="common">Common eastern firefly</name>
    <name type="synonym">Lampyris pyralis</name>
    <dbReference type="NCBI Taxonomy" id="7054"/>
    <lineage>
        <taxon>Eukaryota</taxon>
        <taxon>Metazoa</taxon>
        <taxon>Ecdysozoa</taxon>
        <taxon>Arthropoda</taxon>
        <taxon>Hexapoda</taxon>
        <taxon>Insecta</taxon>
        <taxon>Pterygota</taxon>
        <taxon>Neoptera</taxon>
        <taxon>Endopterygota</taxon>
        <taxon>Coleoptera</taxon>
        <taxon>Polyphaga</taxon>
        <taxon>Elateriformia</taxon>
        <taxon>Elateroidea</taxon>
        <taxon>Lampyridae</taxon>
        <taxon>Lampyrinae</taxon>
        <taxon>Photinus</taxon>
    </lineage>
</organism>
<keyword evidence="3" id="KW-1185">Reference proteome</keyword>
<gene>
    <name evidence="2" type="ORF">PPYR_03844</name>
</gene>
<proteinExistence type="predicted"/>
<evidence type="ECO:0000313" key="3">
    <source>
        <dbReference type="Proteomes" id="UP000327044"/>
    </source>
</evidence>
<evidence type="ECO:0000313" key="2">
    <source>
        <dbReference type="EMBL" id="KAB0801658.1"/>
    </source>
</evidence>
<comment type="caution">
    <text evidence="2">The sequence shown here is derived from an EMBL/GenBank/DDBJ whole genome shotgun (WGS) entry which is preliminary data.</text>
</comment>
<dbReference type="InParanoid" id="A0A5N4AWP1"/>
<reference evidence="2 3" key="1">
    <citation type="journal article" date="2018" name="Elife">
        <title>Firefly genomes illuminate parallel origins of bioluminescence in beetles.</title>
        <authorList>
            <person name="Fallon T.R."/>
            <person name="Lower S.E."/>
            <person name="Chang C.H."/>
            <person name="Bessho-Uehara M."/>
            <person name="Martin G.J."/>
            <person name="Bewick A.J."/>
            <person name="Behringer M."/>
            <person name="Debat H.J."/>
            <person name="Wong I."/>
            <person name="Day J.C."/>
            <person name="Suvorov A."/>
            <person name="Silva C.J."/>
            <person name="Stanger-Hall K.F."/>
            <person name="Hall D.W."/>
            <person name="Schmitz R.J."/>
            <person name="Nelson D.R."/>
            <person name="Lewis S.M."/>
            <person name="Shigenobu S."/>
            <person name="Bybee S.M."/>
            <person name="Larracuente A.M."/>
            <person name="Oba Y."/>
            <person name="Weng J.K."/>
        </authorList>
    </citation>
    <scope>NUCLEOTIDE SEQUENCE [LARGE SCALE GENOMIC DNA]</scope>
    <source>
        <strain evidence="2">1611_PpyrPB1</strain>
        <tissue evidence="2">Whole body</tissue>
    </source>
</reference>
<protein>
    <submittedName>
        <fullName evidence="2">Uncharacterized protein</fullName>
    </submittedName>
</protein>
<name>A0A5N4AWP1_PHOPY</name>
<feature type="compositionally biased region" description="Basic and acidic residues" evidence="1">
    <location>
        <begin position="122"/>
        <end position="132"/>
    </location>
</feature>
<evidence type="ECO:0000256" key="1">
    <source>
        <dbReference type="SAM" id="MobiDB-lite"/>
    </source>
</evidence>
<accession>A0A5N4AWP1</accession>
<feature type="region of interest" description="Disordered" evidence="1">
    <location>
        <begin position="112"/>
        <end position="132"/>
    </location>
</feature>